<evidence type="ECO:0000313" key="5">
    <source>
        <dbReference type="EMBL" id="CAH0476015.1"/>
    </source>
</evidence>
<dbReference type="EMBL" id="CAKKTJ010000132">
    <property type="protein sequence ID" value="CAH0476015.1"/>
    <property type="molecule type" value="Genomic_DNA"/>
</dbReference>
<keyword evidence="7" id="KW-1185">Reference proteome</keyword>
<dbReference type="Proteomes" id="UP001160483">
    <property type="component" value="Unassembled WGS sequence"/>
</dbReference>
<dbReference type="CDD" id="cd07990">
    <property type="entry name" value="LPLAT_LCLAT1-like"/>
    <property type="match status" value="1"/>
</dbReference>
<keyword evidence="3" id="KW-0012">Acyltransferase</keyword>
<name>A0AAU9KRN7_9STRA</name>
<sequence>MSSGLLELVGGVRIIVTGDEGEIHFQFQDHVLLVCNHRSEVDWIFFWNLALRLGVHDRIRIMMKSVIRYAPGVGWAMMLLEYPYINRNWTTDQDRLSKVIASYKEVKIGSWLAMFPEGTALYDKTLQQSHDFAVKKGNTTWDFVLQPRVKGFELCMRKLDPEYVVDLTVAYPELIGGIRPSPMRFIQGQYPTEVHMHVKRYHRSALVKHKDHMDQWLKDCFAEKEERLRYFYKTGAFEGKPCVCQKLPMWSSVVPGIAFNLGLCCLTVYLLANNPVGTGTWFVLATMLSVFQARSFGN</sequence>
<comment type="similarity">
    <text evidence="1">Belongs to the 1-acyl-sn-glycerol-3-phosphate acyltransferase family.</text>
</comment>
<dbReference type="InterPro" id="IPR032098">
    <property type="entry name" value="Acyltransf_C"/>
</dbReference>
<reference evidence="5 7" key="1">
    <citation type="submission" date="2021-11" db="EMBL/GenBank/DDBJ databases">
        <authorList>
            <person name="Islam A."/>
            <person name="Islam S."/>
            <person name="Flora M.S."/>
            <person name="Rahman M."/>
            <person name="Ziaur R.M."/>
            <person name="Epstein J.H."/>
            <person name="Hassan M."/>
            <person name="Klassen M."/>
            <person name="Woodard K."/>
            <person name="Webb A."/>
            <person name="Webby R.J."/>
            <person name="El Zowalaty M.E."/>
        </authorList>
    </citation>
    <scope>NUCLEOTIDE SEQUENCE</scope>
    <source>
        <strain evidence="6">Pbs1</strain>
        <strain evidence="5">Pbs3</strain>
    </source>
</reference>
<organism evidence="5 8">
    <name type="scientific">Peronospora belbahrii</name>
    <dbReference type="NCBI Taxonomy" id="622444"/>
    <lineage>
        <taxon>Eukaryota</taxon>
        <taxon>Sar</taxon>
        <taxon>Stramenopiles</taxon>
        <taxon>Oomycota</taxon>
        <taxon>Peronosporomycetes</taxon>
        <taxon>Peronosporales</taxon>
        <taxon>Peronosporaceae</taxon>
        <taxon>Peronospora</taxon>
    </lineage>
</organism>
<feature type="domain" description="Phospholipid/glycerol acyltransferase" evidence="4">
    <location>
        <begin position="31"/>
        <end position="153"/>
    </location>
</feature>
<accession>A0AAU9KRN7</accession>
<protein>
    <recommendedName>
        <fullName evidence="4">Phospholipid/glycerol acyltransferase domain-containing protein</fullName>
    </recommendedName>
</protein>
<comment type="caution">
    <text evidence="5">The sequence shown here is derived from an EMBL/GenBank/DDBJ whole genome shotgun (WGS) entry which is preliminary data.</text>
</comment>
<dbReference type="SUPFAM" id="SSF69593">
    <property type="entry name" value="Glycerol-3-phosphate (1)-acyltransferase"/>
    <property type="match status" value="1"/>
</dbReference>
<dbReference type="Proteomes" id="UP001158986">
    <property type="component" value="Unassembled WGS sequence"/>
</dbReference>
<dbReference type="EMBL" id="CAKLCB010000210">
    <property type="protein sequence ID" value="CAH0516894.1"/>
    <property type="molecule type" value="Genomic_DNA"/>
</dbReference>
<evidence type="ECO:0000259" key="4">
    <source>
        <dbReference type="SMART" id="SM00563"/>
    </source>
</evidence>
<dbReference type="InterPro" id="IPR002123">
    <property type="entry name" value="Plipid/glycerol_acylTrfase"/>
</dbReference>
<evidence type="ECO:0000313" key="7">
    <source>
        <dbReference type="Proteomes" id="UP001158986"/>
    </source>
</evidence>
<evidence type="ECO:0000313" key="6">
    <source>
        <dbReference type="EMBL" id="CAH0516894.1"/>
    </source>
</evidence>
<dbReference type="GO" id="GO:0003841">
    <property type="term" value="F:1-acylglycerol-3-phosphate O-acyltransferase activity"/>
    <property type="evidence" value="ECO:0007669"/>
    <property type="project" value="TreeGrafter"/>
</dbReference>
<dbReference type="PANTHER" id="PTHR10983:SF24">
    <property type="entry name" value="1-ACYLGLYCEROL-3-PHOSPHATE O-ACYLTRANSFERASE 3, ISOFORM E-RELATED"/>
    <property type="match status" value="1"/>
</dbReference>
<dbReference type="Pfam" id="PF16076">
    <property type="entry name" value="Acyltransf_C"/>
    <property type="match status" value="1"/>
</dbReference>
<evidence type="ECO:0000256" key="3">
    <source>
        <dbReference type="ARBA" id="ARBA00023315"/>
    </source>
</evidence>
<gene>
    <name evidence="6" type="ORF">PBS001_LOCUS3531</name>
    <name evidence="5" type="ORF">PBS003_LOCUS2823</name>
</gene>
<evidence type="ECO:0000256" key="1">
    <source>
        <dbReference type="ARBA" id="ARBA00008655"/>
    </source>
</evidence>
<proteinExistence type="inferred from homology"/>
<evidence type="ECO:0000256" key="2">
    <source>
        <dbReference type="ARBA" id="ARBA00022679"/>
    </source>
</evidence>
<dbReference type="AlphaFoldDB" id="A0AAU9KRN7"/>
<dbReference type="Pfam" id="PF01553">
    <property type="entry name" value="Acyltransferase"/>
    <property type="match status" value="1"/>
</dbReference>
<dbReference type="PANTHER" id="PTHR10983">
    <property type="entry name" value="1-ACYLGLYCEROL-3-PHOSPHATE ACYLTRANSFERASE-RELATED"/>
    <property type="match status" value="1"/>
</dbReference>
<keyword evidence="2" id="KW-0808">Transferase</keyword>
<dbReference type="GO" id="GO:0012505">
    <property type="term" value="C:endomembrane system"/>
    <property type="evidence" value="ECO:0007669"/>
    <property type="project" value="TreeGrafter"/>
</dbReference>
<dbReference type="SMART" id="SM00563">
    <property type="entry name" value="PlsC"/>
    <property type="match status" value="1"/>
</dbReference>
<evidence type="ECO:0000313" key="8">
    <source>
        <dbReference type="Proteomes" id="UP001160483"/>
    </source>
</evidence>